<evidence type="ECO:0000313" key="9">
    <source>
        <dbReference type="EMBL" id="NIJ08066.1"/>
    </source>
</evidence>
<evidence type="ECO:0000256" key="3">
    <source>
        <dbReference type="ARBA" id="ARBA00022670"/>
    </source>
</evidence>
<evidence type="ECO:0000256" key="6">
    <source>
        <dbReference type="ARBA" id="ARBA00022989"/>
    </source>
</evidence>
<comment type="caution">
    <text evidence="9">The sequence shown here is derived from an EMBL/GenBank/DDBJ whole genome shotgun (WGS) entry which is preliminary data.</text>
</comment>
<name>A0ABX0TWS5_9SPHN</name>
<protein>
    <submittedName>
        <fullName evidence="9">Exosortase</fullName>
    </submittedName>
</protein>
<evidence type="ECO:0000313" key="10">
    <source>
        <dbReference type="Proteomes" id="UP000727456"/>
    </source>
</evidence>
<keyword evidence="4 8" id="KW-0812">Transmembrane</keyword>
<dbReference type="InterPro" id="IPR026392">
    <property type="entry name" value="Exo/Archaeosortase_dom"/>
</dbReference>
<feature type="transmembrane region" description="Helical" evidence="8">
    <location>
        <begin position="162"/>
        <end position="181"/>
    </location>
</feature>
<evidence type="ECO:0000256" key="8">
    <source>
        <dbReference type="SAM" id="Phobius"/>
    </source>
</evidence>
<accession>A0ABX0TWS5</accession>
<feature type="transmembrane region" description="Helical" evidence="8">
    <location>
        <begin position="104"/>
        <end position="123"/>
    </location>
</feature>
<keyword evidence="7 8" id="KW-0472">Membrane</keyword>
<keyword evidence="3" id="KW-0645">Protease</keyword>
<gene>
    <name evidence="9" type="ORF">FHS31_001676</name>
</gene>
<evidence type="ECO:0000256" key="7">
    <source>
        <dbReference type="ARBA" id="ARBA00023136"/>
    </source>
</evidence>
<evidence type="ECO:0000256" key="5">
    <source>
        <dbReference type="ARBA" id="ARBA00022801"/>
    </source>
</evidence>
<evidence type="ECO:0000256" key="2">
    <source>
        <dbReference type="ARBA" id="ARBA00022475"/>
    </source>
</evidence>
<keyword evidence="6 8" id="KW-1133">Transmembrane helix</keyword>
<keyword evidence="2" id="KW-1003">Cell membrane</keyword>
<feature type="transmembrane region" description="Helical" evidence="8">
    <location>
        <begin position="258"/>
        <end position="278"/>
    </location>
</feature>
<feature type="transmembrane region" description="Helical" evidence="8">
    <location>
        <begin position="219"/>
        <end position="246"/>
    </location>
</feature>
<organism evidence="9 10">
    <name type="scientific">Sphingomonas vulcanisoli</name>
    <dbReference type="NCBI Taxonomy" id="1658060"/>
    <lineage>
        <taxon>Bacteria</taxon>
        <taxon>Pseudomonadati</taxon>
        <taxon>Pseudomonadota</taxon>
        <taxon>Alphaproteobacteria</taxon>
        <taxon>Sphingomonadales</taxon>
        <taxon>Sphingomonadaceae</taxon>
        <taxon>Sphingomonas</taxon>
    </lineage>
</organism>
<sequence length="287" mass="30645">MIAAGGGDLRREKDWLPLALLGAGLALLLTPFAIDMFEQFWAAGKNGQAPVVLIAAGYAYWINRDLFAHPGSRRDRRLGYAAIVLAWISFVLGRAGAFYQLEGLAVPLIALGLTLVLGGAAALRRMALINILLLAVVPLPGSLADAVLVPLKEFITRGVVELLARLGYPVAVNGVVISIGFVELQIADACSGLWSMVSLVAIGLLYLFFLPCSTRRASLLFLLAVVPLALFTNFIRVLSLVLIAYHGGTAREAQVHDAAAYLEVALSLLLFALAHAAIERLAGRRHA</sequence>
<feature type="transmembrane region" description="Helical" evidence="8">
    <location>
        <begin position="129"/>
        <end position="150"/>
    </location>
</feature>
<dbReference type="Pfam" id="PF09721">
    <property type="entry name" value="Exosortase_EpsH"/>
    <property type="match status" value="1"/>
</dbReference>
<reference evidence="9 10" key="1">
    <citation type="submission" date="2020-03" db="EMBL/GenBank/DDBJ databases">
        <title>Genomic Encyclopedia of Type Strains, Phase III (KMG-III): the genomes of soil and plant-associated and newly described type strains.</title>
        <authorList>
            <person name="Whitman W."/>
        </authorList>
    </citation>
    <scope>NUCLEOTIDE SEQUENCE [LARGE SCALE GENOMIC DNA]</scope>
    <source>
        <strain evidence="9 10">CECT 8804</strain>
    </source>
</reference>
<feature type="transmembrane region" description="Helical" evidence="8">
    <location>
        <begin position="46"/>
        <end position="63"/>
    </location>
</feature>
<dbReference type="EMBL" id="JAAOZC010000003">
    <property type="protein sequence ID" value="NIJ08066.1"/>
    <property type="molecule type" value="Genomic_DNA"/>
</dbReference>
<evidence type="ECO:0000256" key="4">
    <source>
        <dbReference type="ARBA" id="ARBA00022692"/>
    </source>
</evidence>
<evidence type="ECO:0000256" key="1">
    <source>
        <dbReference type="ARBA" id="ARBA00004651"/>
    </source>
</evidence>
<dbReference type="NCBIfam" id="TIGR04178">
    <property type="entry name" value="exo_archaeo"/>
    <property type="match status" value="1"/>
</dbReference>
<dbReference type="InterPro" id="IPR019127">
    <property type="entry name" value="Exosortase"/>
</dbReference>
<dbReference type="RefSeq" id="WP_167072888.1">
    <property type="nucleotide sequence ID" value="NZ_JAAOZC010000003.1"/>
</dbReference>
<feature type="transmembrane region" description="Helical" evidence="8">
    <location>
        <begin position="78"/>
        <end position="97"/>
    </location>
</feature>
<proteinExistence type="predicted"/>
<comment type="subcellular location">
    <subcellularLocation>
        <location evidence="1">Cell membrane</location>
        <topology evidence="1">Multi-pass membrane protein</topology>
    </subcellularLocation>
</comment>
<feature type="transmembrane region" description="Helical" evidence="8">
    <location>
        <begin position="193"/>
        <end position="212"/>
    </location>
</feature>
<dbReference type="Proteomes" id="UP000727456">
    <property type="component" value="Unassembled WGS sequence"/>
</dbReference>
<feature type="transmembrane region" description="Helical" evidence="8">
    <location>
        <begin position="15"/>
        <end position="34"/>
    </location>
</feature>
<keyword evidence="5" id="KW-0378">Hydrolase</keyword>
<keyword evidence="10" id="KW-1185">Reference proteome</keyword>